<dbReference type="Proteomes" id="UP000008144">
    <property type="component" value="Unassembled WGS sequence"/>
</dbReference>
<dbReference type="AlphaFoldDB" id="H2XWK8"/>
<evidence type="ECO:0000313" key="2">
    <source>
        <dbReference type="Proteomes" id="UP000008144"/>
    </source>
</evidence>
<sequence length="49" mass="5893">MKILSRTQRNFIAMASLVPWKSRSILSKILCFNYYVCILYNKPFYKPVF</sequence>
<protein>
    <submittedName>
        <fullName evidence="1">Uncharacterized protein</fullName>
    </submittedName>
</protein>
<accession>H2XWK8</accession>
<dbReference type="InParanoid" id="H2XWK8"/>
<name>H2XWK8_CIOIN</name>
<evidence type="ECO:0000313" key="1">
    <source>
        <dbReference type="Ensembl" id="ENSCINP00000034042.1"/>
    </source>
</evidence>
<dbReference type="Ensembl" id="ENSCINT00000031035.1">
    <property type="protein sequence ID" value="ENSCINP00000034042.1"/>
    <property type="gene ID" value="ENSCING00000019914.1"/>
</dbReference>
<dbReference type="HOGENOM" id="CLU_3146869_0_0_1"/>
<organism evidence="1 2">
    <name type="scientific">Ciona intestinalis</name>
    <name type="common">Transparent sea squirt</name>
    <name type="synonym">Ascidia intestinalis</name>
    <dbReference type="NCBI Taxonomy" id="7719"/>
    <lineage>
        <taxon>Eukaryota</taxon>
        <taxon>Metazoa</taxon>
        <taxon>Chordata</taxon>
        <taxon>Tunicata</taxon>
        <taxon>Ascidiacea</taxon>
        <taxon>Phlebobranchia</taxon>
        <taxon>Cionidae</taxon>
        <taxon>Ciona</taxon>
    </lineage>
</organism>
<reference evidence="1" key="3">
    <citation type="submission" date="2025-09" db="UniProtKB">
        <authorList>
            <consortium name="Ensembl"/>
        </authorList>
    </citation>
    <scope>IDENTIFICATION</scope>
</reference>
<reference evidence="2" key="1">
    <citation type="journal article" date="2002" name="Science">
        <title>The draft genome of Ciona intestinalis: insights into chordate and vertebrate origins.</title>
        <authorList>
            <person name="Dehal P."/>
            <person name="Satou Y."/>
            <person name="Campbell R.K."/>
            <person name="Chapman J."/>
            <person name="Degnan B."/>
            <person name="De Tomaso A."/>
            <person name="Davidson B."/>
            <person name="Di Gregorio A."/>
            <person name="Gelpke M."/>
            <person name="Goodstein D.M."/>
            <person name="Harafuji N."/>
            <person name="Hastings K.E."/>
            <person name="Ho I."/>
            <person name="Hotta K."/>
            <person name="Huang W."/>
            <person name="Kawashima T."/>
            <person name="Lemaire P."/>
            <person name="Martinez D."/>
            <person name="Meinertzhagen I.A."/>
            <person name="Necula S."/>
            <person name="Nonaka M."/>
            <person name="Putnam N."/>
            <person name="Rash S."/>
            <person name="Saiga H."/>
            <person name="Satake M."/>
            <person name="Terry A."/>
            <person name="Yamada L."/>
            <person name="Wang H.G."/>
            <person name="Awazu S."/>
            <person name="Azumi K."/>
            <person name="Boore J."/>
            <person name="Branno M."/>
            <person name="Chin-Bow S."/>
            <person name="DeSantis R."/>
            <person name="Doyle S."/>
            <person name="Francino P."/>
            <person name="Keys D.N."/>
            <person name="Haga S."/>
            <person name="Hayashi H."/>
            <person name="Hino K."/>
            <person name="Imai K.S."/>
            <person name="Inaba K."/>
            <person name="Kano S."/>
            <person name="Kobayashi K."/>
            <person name="Kobayashi M."/>
            <person name="Lee B.I."/>
            <person name="Makabe K.W."/>
            <person name="Manohar C."/>
            <person name="Matassi G."/>
            <person name="Medina M."/>
            <person name="Mochizuki Y."/>
            <person name="Mount S."/>
            <person name="Morishita T."/>
            <person name="Miura S."/>
            <person name="Nakayama A."/>
            <person name="Nishizaka S."/>
            <person name="Nomoto H."/>
            <person name="Ohta F."/>
            <person name="Oishi K."/>
            <person name="Rigoutsos I."/>
            <person name="Sano M."/>
            <person name="Sasaki A."/>
            <person name="Sasakura Y."/>
            <person name="Shoguchi E."/>
            <person name="Shin-i T."/>
            <person name="Spagnuolo A."/>
            <person name="Stainier D."/>
            <person name="Suzuki M.M."/>
            <person name="Tassy O."/>
            <person name="Takatori N."/>
            <person name="Tokuoka M."/>
            <person name="Yagi K."/>
            <person name="Yoshizaki F."/>
            <person name="Wada S."/>
            <person name="Zhang C."/>
            <person name="Hyatt P.D."/>
            <person name="Larimer F."/>
            <person name="Detter C."/>
            <person name="Doggett N."/>
            <person name="Glavina T."/>
            <person name="Hawkins T."/>
            <person name="Richardson P."/>
            <person name="Lucas S."/>
            <person name="Kohara Y."/>
            <person name="Levine M."/>
            <person name="Satoh N."/>
            <person name="Rokhsar D.S."/>
        </authorList>
    </citation>
    <scope>NUCLEOTIDE SEQUENCE [LARGE SCALE GENOMIC DNA]</scope>
</reference>
<keyword evidence="2" id="KW-1185">Reference proteome</keyword>
<reference evidence="1" key="2">
    <citation type="submission" date="2025-08" db="UniProtKB">
        <authorList>
            <consortium name="Ensembl"/>
        </authorList>
    </citation>
    <scope>IDENTIFICATION</scope>
</reference>
<proteinExistence type="predicted"/>